<sequence length="79" mass="8408">MPRSPKKHLGGSLKQSTRAQLVDISTALVIAGCVFVPLFWLGYAVGPILGISVLLAIGVLMIRSALRSEPNPEALIEPE</sequence>
<proteinExistence type="predicted"/>
<name>A0ABY2IV18_9MICO</name>
<evidence type="ECO:0000313" key="2">
    <source>
        <dbReference type="EMBL" id="TFC23536.1"/>
    </source>
</evidence>
<feature type="transmembrane region" description="Helical" evidence="1">
    <location>
        <begin position="48"/>
        <end position="66"/>
    </location>
</feature>
<dbReference type="Proteomes" id="UP000297604">
    <property type="component" value="Unassembled WGS sequence"/>
</dbReference>
<keyword evidence="1" id="KW-0812">Transmembrane</keyword>
<evidence type="ECO:0000256" key="1">
    <source>
        <dbReference type="SAM" id="Phobius"/>
    </source>
</evidence>
<dbReference type="RefSeq" id="WP_134447318.1">
    <property type="nucleotide sequence ID" value="NZ_SOFS01000005.1"/>
</dbReference>
<comment type="caution">
    <text evidence="2">The sequence shown here is derived from an EMBL/GenBank/DDBJ whole genome shotgun (WGS) entry which is preliminary data.</text>
</comment>
<feature type="transmembrane region" description="Helical" evidence="1">
    <location>
        <begin position="21"/>
        <end position="42"/>
    </location>
</feature>
<protein>
    <submittedName>
        <fullName evidence="2">Uncharacterized protein</fullName>
    </submittedName>
</protein>
<evidence type="ECO:0000313" key="3">
    <source>
        <dbReference type="Proteomes" id="UP000297604"/>
    </source>
</evidence>
<keyword evidence="1" id="KW-0472">Membrane</keyword>
<reference evidence="2 3" key="1">
    <citation type="submission" date="2019-03" db="EMBL/GenBank/DDBJ databases">
        <title>Genomics of glacier-inhabiting Cryobacterium strains.</title>
        <authorList>
            <person name="Liu Q."/>
            <person name="Xin Y.-H."/>
        </authorList>
    </citation>
    <scope>NUCLEOTIDE SEQUENCE [LARGE SCALE GENOMIC DNA]</scope>
    <source>
        <strain evidence="2 3">MDB1-5</strain>
    </source>
</reference>
<accession>A0ABY2IV18</accession>
<organism evidence="2 3">
    <name type="scientific">Cryobacterium glucosi</name>
    <dbReference type="NCBI Taxonomy" id="1259175"/>
    <lineage>
        <taxon>Bacteria</taxon>
        <taxon>Bacillati</taxon>
        <taxon>Actinomycetota</taxon>
        <taxon>Actinomycetes</taxon>
        <taxon>Micrococcales</taxon>
        <taxon>Microbacteriaceae</taxon>
        <taxon>Cryobacterium</taxon>
    </lineage>
</organism>
<gene>
    <name evidence="2" type="ORF">E3O46_00395</name>
</gene>
<dbReference type="EMBL" id="SOFS01000005">
    <property type="protein sequence ID" value="TFC23536.1"/>
    <property type="molecule type" value="Genomic_DNA"/>
</dbReference>
<keyword evidence="3" id="KW-1185">Reference proteome</keyword>
<keyword evidence="1" id="KW-1133">Transmembrane helix</keyword>